<dbReference type="InterPro" id="IPR008921">
    <property type="entry name" value="DNA_pol3_clamp-load_cplx_C"/>
</dbReference>
<keyword evidence="5" id="KW-0239">DNA-directed DNA polymerase</keyword>
<dbReference type="Proteomes" id="UP000529417">
    <property type="component" value="Unassembled WGS sequence"/>
</dbReference>
<sequence length="340" mass="36637">MKLAAREVARFCAKPDPARAGVLLFGADAMRIALKRQELVANLVGPEGEAEMRLERLQAAGLRGDPAALADAMQAQGFFPGLRVVLLEDATDLLAPVIAQVLADWRPEDARLVVTAGNLKPASKLRKLFEGSKTALAAGIYDDPPGRDEIQASLKAAGLTRIDTAAMEELLALAQALDPGDFRQTVEKVALYKLGDDTPLSPDDIAACAPLSTEADMDSLFDMVAEGRAGGIGPLLRRLEAQGVAAVALCIGAARHFRTLFAAHCDPRGPVEGIRNMRPPVHWKRRDRMTAQARAWERAALERALAALTETDLALRSATEAPSMAVMERALIRLAMQRRR</sequence>
<evidence type="ECO:0000256" key="6">
    <source>
        <dbReference type="ARBA" id="ARBA00034754"/>
    </source>
</evidence>
<dbReference type="RefSeq" id="WP_179907094.1">
    <property type="nucleotide sequence ID" value="NZ_JACBXS010000039.1"/>
</dbReference>
<dbReference type="EMBL" id="JACBXS010000039">
    <property type="protein sequence ID" value="NYS26298.1"/>
    <property type="molecule type" value="Genomic_DNA"/>
</dbReference>
<comment type="similarity">
    <text evidence="6">Belongs to the DNA polymerase HolA subunit family.</text>
</comment>
<dbReference type="GO" id="GO:0006261">
    <property type="term" value="P:DNA-templated DNA replication"/>
    <property type="evidence" value="ECO:0007669"/>
    <property type="project" value="TreeGrafter"/>
</dbReference>
<evidence type="ECO:0000313" key="8">
    <source>
        <dbReference type="EMBL" id="NYS26298.1"/>
    </source>
</evidence>
<gene>
    <name evidence="8" type="ORF">HUK65_15015</name>
</gene>
<dbReference type="EC" id="2.7.7.7" evidence="1"/>
<dbReference type="InterPro" id="IPR005790">
    <property type="entry name" value="DNA_polIII_delta"/>
</dbReference>
<comment type="caution">
    <text evidence="8">The sequence shown here is derived from an EMBL/GenBank/DDBJ whole genome shotgun (WGS) entry which is preliminary data.</text>
</comment>
<evidence type="ECO:0000256" key="5">
    <source>
        <dbReference type="ARBA" id="ARBA00022932"/>
    </source>
</evidence>
<keyword evidence="2" id="KW-0808">Transferase</keyword>
<reference evidence="8 9" key="1">
    <citation type="journal article" date="2000" name="Arch. Microbiol.">
        <title>Rhodobaca bogoriensis gen. nov. and sp. nov., an alkaliphilic purple nonsulfur bacterium from African Rift Valley soda lakes.</title>
        <authorList>
            <person name="Milford A.D."/>
            <person name="Achenbach L.A."/>
            <person name="Jung D.O."/>
            <person name="Madigan M.T."/>
        </authorList>
    </citation>
    <scope>NUCLEOTIDE SEQUENCE [LARGE SCALE GENOMIC DNA]</scope>
    <source>
        <strain evidence="8 9">2376</strain>
    </source>
</reference>
<dbReference type="GO" id="GO:0003887">
    <property type="term" value="F:DNA-directed DNA polymerase activity"/>
    <property type="evidence" value="ECO:0007669"/>
    <property type="project" value="UniProtKB-KW"/>
</dbReference>
<evidence type="ECO:0000256" key="1">
    <source>
        <dbReference type="ARBA" id="ARBA00012417"/>
    </source>
</evidence>
<dbReference type="InterPro" id="IPR027417">
    <property type="entry name" value="P-loop_NTPase"/>
</dbReference>
<comment type="catalytic activity">
    <reaction evidence="7">
        <text>DNA(n) + a 2'-deoxyribonucleoside 5'-triphosphate = DNA(n+1) + diphosphate</text>
        <dbReference type="Rhea" id="RHEA:22508"/>
        <dbReference type="Rhea" id="RHEA-COMP:17339"/>
        <dbReference type="Rhea" id="RHEA-COMP:17340"/>
        <dbReference type="ChEBI" id="CHEBI:33019"/>
        <dbReference type="ChEBI" id="CHEBI:61560"/>
        <dbReference type="ChEBI" id="CHEBI:173112"/>
        <dbReference type="EC" id="2.7.7.7"/>
    </reaction>
</comment>
<evidence type="ECO:0000256" key="4">
    <source>
        <dbReference type="ARBA" id="ARBA00022705"/>
    </source>
</evidence>
<keyword evidence="3" id="KW-0548">Nucleotidyltransferase</keyword>
<name>A0A7Z0I1Q4_9RHOB</name>
<evidence type="ECO:0000256" key="2">
    <source>
        <dbReference type="ARBA" id="ARBA00022679"/>
    </source>
</evidence>
<evidence type="ECO:0000256" key="7">
    <source>
        <dbReference type="ARBA" id="ARBA00049244"/>
    </source>
</evidence>
<dbReference type="PANTHER" id="PTHR34388:SF1">
    <property type="entry name" value="DNA POLYMERASE III SUBUNIT DELTA"/>
    <property type="match status" value="1"/>
</dbReference>
<dbReference type="NCBIfam" id="TIGR01128">
    <property type="entry name" value="holA"/>
    <property type="match status" value="1"/>
</dbReference>
<dbReference type="AlphaFoldDB" id="A0A7Z0I1Q4"/>
<proteinExistence type="inferred from homology"/>
<accession>A0A7Z0I1Q4</accession>
<evidence type="ECO:0000313" key="9">
    <source>
        <dbReference type="Proteomes" id="UP000529417"/>
    </source>
</evidence>
<dbReference type="SUPFAM" id="SSF48019">
    <property type="entry name" value="post-AAA+ oligomerization domain-like"/>
    <property type="match status" value="1"/>
</dbReference>
<dbReference type="GO" id="GO:0003677">
    <property type="term" value="F:DNA binding"/>
    <property type="evidence" value="ECO:0007669"/>
    <property type="project" value="InterPro"/>
</dbReference>
<evidence type="ECO:0000256" key="3">
    <source>
        <dbReference type="ARBA" id="ARBA00022695"/>
    </source>
</evidence>
<dbReference type="Gene3D" id="3.40.50.300">
    <property type="entry name" value="P-loop containing nucleotide triphosphate hydrolases"/>
    <property type="match status" value="1"/>
</dbReference>
<protein>
    <recommendedName>
        <fullName evidence="1">DNA-directed DNA polymerase</fullName>
        <ecNumber evidence="1">2.7.7.7</ecNumber>
    </recommendedName>
</protein>
<organism evidence="8 9">
    <name type="scientific">Rhabdonatronobacter sediminivivens</name>
    <dbReference type="NCBI Taxonomy" id="2743469"/>
    <lineage>
        <taxon>Bacteria</taxon>
        <taxon>Pseudomonadati</taxon>
        <taxon>Pseudomonadota</taxon>
        <taxon>Alphaproteobacteria</taxon>
        <taxon>Rhodobacterales</taxon>
        <taxon>Paracoccaceae</taxon>
        <taxon>Rhabdonatronobacter</taxon>
    </lineage>
</organism>
<dbReference type="Gene3D" id="1.20.272.10">
    <property type="match status" value="1"/>
</dbReference>
<dbReference type="GO" id="GO:0009360">
    <property type="term" value="C:DNA polymerase III complex"/>
    <property type="evidence" value="ECO:0007669"/>
    <property type="project" value="TreeGrafter"/>
</dbReference>
<keyword evidence="9" id="KW-1185">Reference proteome</keyword>
<dbReference type="PANTHER" id="PTHR34388">
    <property type="entry name" value="DNA POLYMERASE III SUBUNIT DELTA"/>
    <property type="match status" value="1"/>
</dbReference>
<keyword evidence="4" id="KW-0235">DNA replication</keyword>